<sequence>MKNTPQELHLGIEPGVLLQLQLEGVRGSYKGTLVGMERGLYLIFRISQIPGLKAKLGKENQITVRYLYEGTAYGFRSTLLGITDKPFRLAFFSYPENIEIVNLRTQERVSCFFPAVLSLNESSWEGVILDVSPGGCSFVLDPTENRDTAGFNIGDVVLLSTQITGSSDPMILRGTIRNIRQREREVTLGTQFHGVEPPVIDAIMRYAESVRKFAATARK</sequence>
<evidence type="ECO:0000313" key="6">
    <source>
        <dbReference type="EMBL" id="NLW34635.1"/>
    </source>
</evidence>
<dbReference type="EMBL" id="JAAYEE010000070">
    <property type="protein sequence ID" value="NLW34635.1"/>
    <property type="molecule type" value="Genomic_DNA"/>
</dbReference>
<organism evidence="6 7">
    <name type="scientific">Syntrophorhabdus aromaticivorans</name>
    <dbReference type="NCBI Taxonomy" id="328301"/>
    <lineage>
        <taxon>Bacteria</taxon>
        <taxon>Pseudomonadati</taxon>
        <taxon>Thermodesulfobacteriota</taxon>
        <taxon>Syntrophorhabdia</taxon>
        <taxon>Syntrophorhabdales</taxon>
        <taxon>Syntrophorhabdaceae</taxon>
        <taxon>Syntrophorhabdus</taxon>
    </lineage>
</organism>
<dbReference type="Gene3D" id="2.30.110.10">
    <property type="entry name" value="Electron Transport, Fmn-binding Protein, Chain A"/>
    <property type="match status" value="1"/>
</dbReference>
<evidence type="ECO:0000256" key="3">
    <source>
        <dbReference type="ARBA" id="ARBA00023143"/>
    </source>
</evidence>
<keyword evidence="3" id="KW-0975">Bacterial flagellum</keyword>
<dbReference type="InterPro" id="IPR012349">
    <property type="entry name" value="Split_barrel_FMN-bd"/>
</dbReference>
<dbReference type="Pfam" id="PF07238">
    <property type="entry name" value="PilZ"/>
    <property type="match status" value="1"/>
</dbReference>
<evidence type="ECO:0000259" key="4">
    <source>
        <dbReference type="Pfam" id="PF07238"/>
    </source>
</evidence>
<dbReference type="InterPro" id="IPR009926">
    <property type="entry name" value="T3SS_YcgR_PilZN"/>
</dbReference>
<dbReference type="AlphaFoldDB" id="A0A971M2U5"/>
<reference evidence="6" key="1">
    <citation type="journal article" date="2020" name="Biotechnol. Biofuels">
        <title>New insights from the biogas microbiome by comprehensive genome-resolved metagenomics of nearly 1600 species originating from multiple anaerobic digesters.</title>
        <authorList>
            <person name="Campanaro S."/>
            <person name="Treu L."/>
            <person name="Rodriguez-R L.M."/>
            <person name="Kovalovszki A."/>
            <person name="Ziels R.M."/>
            <person name="Maus I."/>
            <person name="Zhu X."/>
            <person name="Kougias P.G."/>
            <person name="Basile A."/>
            <person name="Luo G."/>
            <person name="Schluter A."/>
            <person name="Konstantinidis K.T."/>
            <person name="Angelidaki I."/>
        </authorList>
    </citation>
    <scope>NUCLEOTIDE SEQUENCE</scope>
    <source>
        <strain evidence="6">AS06rmzACSIP_7</strain>
    </source>
</reference>
<keyword evidence="1" id="KW-0973">c-di-GMP</keyword>
<keyword evidence="6" id="KW-0966">Cell projection</keyword>
<feature type="domain" description="Type III secretion system flagellar brake protein YcgR PilZN" evidence="5">
    <location>
        <begin position="14"/>
        <end position="95"/>
    </location>
</feature>
<evidence type="ECO:0000256" key="2">
    <source>
        <dbReference type="ARBA" id="ARBA00022741"/>
    </source>
</evidence>
<feature type="domain" description="PilZ" evidence="4">
    <location>
        <begin position="103"/>
        <end position="207"/>
    </location>
</feature>
<dbReference type="GO" id="GO:0035438">
    <property type="term" value="F:cyclic-di-GMP binding"/>
    <property type="evidence" value="ECO:0007669"/>
    <property type="project" value="InterPro"/>
</dbReference>
<keyword evidence="6" id="KW-0282">Flagellum</keyword>
<dbReference type="Proteomes" id="UP000777265">
    <property type="component" value="Unassembled WGS sequence"/>
</dbReference>
<evidence type="ECO:0000256" key="1">
    <source>
        <dbReference type="ARBA" id="ARBA00022636"/>
    </source>
</evidence>
<keyword evidence="2" id="KW-0547">Nucleotide-binding</keyword>
<evidence type="ECO:0000313" key="7">
    <source>
        <dbReference type="Proteomes" id="UP000777265"/>
    </source>
</evidence>
<dbReference type="Pfam" id="PF12945">
    <property type="entry name" value="PilZNR"/>
    <property type="match status" value="1"/>
</dbReference>
<gene>
    <name evidence="6" type="ORF">GXY80_04010</name>
</gene>
<dbReference type="SUPFAM" id="SSF141371">
    <property type="entry name" value="PilZ domain-like"/>
    <property type="match status" value="2"/>
</dbReference>
<dbReference type="Gene3D" id="2.40.10.220">
    <property type="entry name" value="predicted glycosyltransferase like domains"/>
    <property type="match status" value="1"/>
</dbReference>
<keyword evidence="6" id="KW-0969">Cilium</keyword>
<reference evidence="6" key="2">
    <citation type="submission" date="2020-01" db="EMBL/GenBank/DDBJ databases">
        <authorList>
            <person name="Campanaro S."/>
        </authorList>
    </citation>
    <scope>NUCLEOTIDE SEQUENCE</scope>
    <source>
        <strain evidence="6">AS06rmzACSIP_7</strain>
    </source>
</reference>
<evidence type="ECO:0000259" key="5">
    <source>
        <dbReference type="Pfam" id="PF12945"/>
    </source>
</evidence>
<dbReference type="InterPro" id="IPR009875">
    <property type="entry name" value="PilZ_domain"/>
</dbReference>
<protein>
    <submittedName>
        <fullName evidence="6">Flagellar brake protein</fullName>
    </submittedName>
</protein>
<name>A0A971M2U5_9BACT</name>
<accession>A0A971M2U5</accession>
<comment type="caution">
    <text evidence="6">The sequence shown here is derived from an EMBL/GenBank/DDBJ whole genome shotgun (WGS) entry which is preliminary data.</text>
</comment>
<proteinExistence type="predicted"/>